<dbReference type="EMBL" id="MZGV01000050">
    <property type="protein sequence ID" value="OPJ59109.1"/>
    <property type="molecule type" value="Genomic_DNA"/>
</dbReference>
<evidence type="ECO:0000313" key="3">
    <source>
        <dbReference type="Proteomes" id="UP000190080"/>
    </source>
</evidence>
<protein>
    <recommendedName>
        <fullName evidence="4">Phage holin protein</fullName>
    </recommendedName>
</protein>
<keyword evidence="1" id="KW-1133">Transmembrane helix</keyword>
<name>A0A1V4IGR0_9CLOT</name>
<evidence type="ECO:0008006" key="4">
    <source>
        <dbReference type="Google" id="ProtNLM"/>
    </source>
</evidence>
<keyword evidence="1" id="KW-0472">Membrane</keyword>
<gene>
    <name evidence="2" type="ORF">CLORY_34380</name>
</gene>
<dbReference type="Proteomes" id="UP000190080">
    <property type="component" value="Unassembled WGS sequence"/>
</dbReference>
<sequence length="140" mass="15318">MVQQVINEIVPVVITCLISVITIIIKSLGDAAVAFIQAKKNAEIAKMGVEKYNNELAVAKNVWNIVDEYFRITPTVEKTIDSAQAKFKEEILKKIPYLTDADIEHLRQVVAGEINKGKDVIVTPAAAVKAKASIATTVQK</sequence>
<dbReference type="AlphaFoldDB" id="A0A1V4IGR0"/>
<evidence type="ECO:0000313" key="2">
    <source>
        <dbReference type="EMBL" id="OPJ59109.1"/>
    </source>
</evidence>
<proteinExistence type="predicted"/>
<dbReference type="OrthoDB" id="1936745at2"/>
<organism evidence="2 3">
    <name type="scientific">Clostridium oryzae</name>
    <dbReference type="NCBI Taxonomy" id="1450648"/>
    <lineage>
        <taxon>Bacteria</taxon>
        <taxon>Bacillati</taxon>
        <taxon>Bacillota</taxon>
        <taxon>Clostridia</taxon>
        <taxon>Eubacteriales</taxon>
        <taxon>Clostridiaceae</taxon>
        <taxon>Clostridium</taxon>
    </lineage>
</organism>
<feature type="transmembrane region" description="Helical" evidence="1">
    <location>
        <begin position="12"/>
        <end position="36"/>
    </location>
</feature>
<comment type="caution">
    <text evidence="2">The sequence shown here is derived from an EMBL/GenBank/DDBJ whole genome shotgun (WGS) entry which is preliminary data.</text>
</comment>
<keyword evidence="1" id="KW-0812">Transmembrane</keyword>
<accession>A0A1V4IGR0</accession>
<keyword evidence="3" id="KW-1185">Reference proteome</keyword>
<reference evidence="2 3" key="1">
    <citation type="submission" date="2017-03" db="EMBL/GenBank/DDBJ databases">
        <title>Genome sequence of Clostridium oryzae DSM 28571.</title>
        <authorList>
            <person name="Poehlein A."/>
            <person name="Daniel R."/>
        </authorList>
    </citation>
    <scope>NUCLEOTIDE SEQUENCE [LARGE SCALE GENOMIC DNA]</scope>
    <source>
        <strain evidence="2 3">DSM 28571</strain>
    </source>
</reference>
<evidence type="ECO:0000256" key="1">
    <source>
        <dbReference type="SAM" id="Phobius"/>
    </source>
</evidence>
<dbReference type="RefSeq" id="WP_079426752.1">
    <property type="nucleotide sequence ID" value="NZ_MZGV01000050.1"/>
</dbReference>